<evidence type="ECO:0000256" key="1">
    <source>
        <dbReference type="SAM" id="MobiDB-lite"/>
    </source>
</evidence>
<dbReference type="EMBL" id="LAZR01001163">
    <property type="protein sequence ID" value="KKN49552.1"/>
    <property type="molecule type" value="Genomic_DNA"/>
</dbReference>
<reference evidence="2" key="1">
    <citation type="journal article" date="2015" name="Nature">
        <title>Complex archaea that bridge the gap between prokaryotes and eukaryotes.</title>
        <authorList>
            <person name="Spang A."/>
            <person name="Saw J.H."/>
            <person name="Jorgensen S.L."/>
            <person name="Zaremba-Niedzwiedzka K."/>
            <person name="Martijn J."/>
            <person name="Lind A.E."/>
            <person name="van Eijk R."/>
            <person name="Schleper C."/>
            <person name="Guy L."/>
            <person name="Ettema T.J."/>
        </authorList>
    </citation>
    <scope>NUCLEOTIDE SEQUENCE</scope>
</reference>
<gene>
    <name evidence="2" type="ORF">LCGC14_0641800</name>
</gene>
<sequence>MPKKKKPSLKDVNPSLFEKREKEKKRAKSIELHRKRNLEQTATPKAESREQILLDTTNPDLRVIAIKFTNQYGPDRTEKDDELTKSIGKMAKKELVEFILAREAEEK</sequence>
<dbReference type="AlphaFoldDB" id="A0A0F9RIF0"/>
<feature type="region of interest" description="Disordered" evidence="1">
    <location>
        <begin position="1"/>
        <end position="49"/>
    </location>
</feature>
<name>A0A0F9RIF0_9ZZZZ</name>
<accession>A0A0F9RIF0</accession>
<organism evidence="2">
    <name type="scientific">marine sediment metagenome</name>
    <dbReference type="NCBI Taxonomy" id="412755"/>
    <lineage>
        <taxon>unclassified sequences</taxon>
        <taxon>metagenomes</taxon>
        <taxon>ecological metagenomes</taxon>
    </lineage>
</organism>
<evidence type="ECO:0000313" key="2">
    <source>
        <dbReference type="EMBL" id="KKN49552.1"/>
    </source>
</evidence>
<proteinExistence type="predicted"/>
<protein>
    <submittedName>
        <fullName evidence="2">Uncharacterized protein</fullName>
    </submittedName>
</protein>
<comment type="caution">
    <text evidence="2">The sequence shown here is derived from an EMBL/GenBank/DDBJ whole genome shotgun (WGS) entry which is preliminary data.</text>
</comment>